<feature type="coiled-coil region" evidence="2">
    <location>
        <begin position="1611"/>
        <end position="1663"/>
    </location>
</feature>
<feature type="transmembrane region" description="Helical" evidence="3">
    <location>
        <begin position="571"/>
        <end position="590"/>
    </location>
</feature>
<feature type="transmembrane region" description="Helical" evidence="3">
    <location>
        <begin position="438"/>
        <end position="456"/>
    </location>
</feature>
<keyword evidence="2" id="KW-0175">Coiled coil</keyword>
<sequence length="1679" mass="188928">MGLLTDPGAGRGKFSQYLVHYHSRLCLLMYVASIAWFLLIVYEPYNAGTYFSENALLPGLVKGEFNDKVIAKNLSKLRQIGLDVYTHEYSLNYPMGLGVNYTGKNIYGIIRAPRAASTEALVLSIPYRPVASSNIGTLPGVALSLSLAKYFRKQKYWAKDIIFLYTQHEQLGVQAWLEAYHQVSCGKGILQHNDLKGRSGAIQAAINLELYGEVISHLNVKIEGLNGQLPNLDLVNLVHRMSSKENVRHTFHNEESWEGHLTMSSYLKSLKTLMLMVTTQAAGVPNGNHGLFLRYGISAVTIEGFENKERQYGSGFYQVGRIMEGVFRSLNNLLERFHQSFFFYLLPSSNRYISIGLYIPCVCLLAGGLLIRAFAMWLKLNEAIQEESPANVTDWPSVVQTIGVTWISIHLFGVLLVTQTETFSRLGLEFGLMTIDSISLAYFIFSAISVLLPIALRLKKINLWSSAPLLHILVLLEFSVAMVAVGMHNVSLALLTGVLYTPIALFLDVQSSGSFRKLFLRLLMLVFHPIVLLSIAVTGSAIFAFSFKNLTAAIVFDAIKQSLMFSTMDRYIYGNWILTAAGGVLVLHSLQDPRSQKYIHLHNKLKPINAICISPKKDVVACAEGGGSPQVSLYSTSNLQYFASLEIPSDSSAQDIACLQFSCDGQLIIVITAEPDWMLFCYNVASKTLDSKTRANMAAQPHVPVKQVACNPSDAATLALVGPDLFRLLQLVDGSWRQFGFYKAQNYPLSSVAWLTSDRILAGTDDGRLLLIESNELRVVFRAYGLQKVSLPSKYENWEESIPRASKEKVTSVVAFKKGFLVGFGEPCQVARFTLEPGQTYLLKTTYSPKPGASRAVWSLAVSPDCSTLACSTEEAQLFQAKLSGASEIEPMHPFGEPLHLGPVVGLSVCVWRSIFVTCGAQDATVRVWNYDTGKQELLRKFDTPPVSVSVHPLGLYTLVLFKECVCLMSIELDDLEMIRTAAAADCIDVQFSPGGDLFAVVYANKVDIVSIVSFVSKFSLSGHCARVENAAWSQDGTKLVTCGADGAIYTWDSATGERLEEMVTKGSHFLGVSTVNRGKTSFLMKGDASIQVIQSNKVERIVQSDIKNLEFTVTTVIRNDRTLLVGSRCGSLIAYALPFNDDGLISAFCCIHSAPITKIVASYDCSIIFTCSEDGSICILKLEDNFANYDEKSIGSVEKVLIGRKNLRDLRDLNNALSSRLQYQQKEKNDALEYQEMVFTKGTVEMRELKERDEAEMRREMELMKSGHDKELREQMKRFEDFLGEHETTVAKMDNLYQEKLIVQYKKVERLENQLQLQERKYEQLMKDICEKSDLEMRLIQDKQAEISSLLQKQIEELLDERERTKLEHEEVVRSIEFDADKEIIELKTRHETAVRQQVDLLEHTQGQLQSAKKKISGNQEVIMEFEQRIEILQAEIDQLKSTVASLEQFIAEQKKLMERNNIILENKEKDLMSTKRQVEELIKDKANISLHLDLMTRHIEPKEAVIREKTQEIEQLTNELKVERSLRAQLEVEMANLQSQIKQNQKQATLEKTKHRDTLRDIQRIRARVHQLGGVLQKPRRLAEVAAGLYSDYGRERDSLEDEHPEEAMLELKRQVETLQALNDSLVKKLRIQDEVHRGEKNALKRECISLMKQLTSLQQVRIEQKVPEAGIETQTD</sequence>
<feature type="repeat" description="WD" evidence="1">
    <location>
        <begin position="1021"/>
        <end position="1062"/>
    </location>
</feature>
<proteinExistence type="predicted"/>
<reference evidence="4 5" key="1">
    <citation type="submission" date="2020-04" db="EMBL/GenBank/DDBJ databases">
        <authorList>
            <person name="Alioto T."/>
            <person name="Alioto T."/>
            <person name="Gomez Garrido J."/>
        </authorList>
    </citation>
    <scope>NUCLEOTIDE SEQUENCE [LARGE SCALE GENOMIC DNA]</scope>
</reference>
<feature type="transmembrane region" description="Helical" evidence="3">
    <location>
        <begin position="21"/>
        <end position="42"/>
    </location>
</feature>
<dbReference type="OrthoDB" id="445301at2759"/>
<evidence type="ECO:0000313" key="4">
    <source>
        <dbReference type="EMBL" id="CAB3360442.1"/>
    </source>
</evidence>
<dbReference type="PANTHER" id="PTHR32215:SF0">
    <property type="entry name" value="CILIA- AND FLAGELLA-ASSOCIATED PROTEIN 57"/>
    <property type="match status" value="1"/>
</dbReference>
<evidence type="ECO:0000256" key="2">
    <source>
        <dbReference type="SAM" id="Coils"/>
    </source>
</evidence>
<dbReference type="Gene3D" id="2.130.10.10">
    <property type="entry name" value="YVTN repeat-like/Quinoprotein amine dehydrogenase"/>
    <property type="match status" value="2"/>
</dbReference>
<dbReference type="SUPFAM" id="SSF50998">
    <property type="entry name" value="Quinoprotein alcohol dehydrogenase-like"/>
    <property type="match status" value="1"/>
</dbReference>
<dbReference type="Pfam" id="PF00400">
    <property type="entry name" value="WD40"/>
    <property type="match status" value="2"/>
</dbReference>
<dbReference type="PROSITE" id="PS50294">
    <property type="entry name" value="WD_REPEATS_REGION"/>
    <property type="match status" value="1"/>
</dbReference>
<keyword evidence="3" id="KW-0812">Transmembrane</keyword>
<keyword evidence="3" id="KW-1133">Transmembrane helix</keyword>
<evidence type="ECO:0000256" key="3">
    <source>
        <dbReference type="SAM" id="Phobius"/>
    </source>
</evidence>
<accession>A0A8S1BM64</accession>
<dbReference type="InterPro" id="IPR011047">
    <property type="entry name" value="Quinoprotein_ADH-like_sf"/>
</dbReference>
<feature type="transmembrane region" description="Helical" evidence="3">
    <location>
        <begin position="398"/>
        <end position="418"/>
    </location>
</feature>
<dbReference type="PANTHER" id="PTHR32215">
    <property type="entry name" value="CILIA- AND FLAGELLA-ASSOCIATED PROTEIN 57"/>
    <property type="match status" value="1"/>
</dbReference>
<feature type="transmembrane region" description="Helical" evidence="3">
    <location>
        <begin position="490"/>
        <end position="507"/>
    </location>
</feature>
<dbReference type="EMBL" id="CADEPI010000003">
    <property type="protein sequence ID" value="CAB3360442.1"/>
    <property type="molecule type" value="Genomic_DNA"/>
</dbReference>
<dbReference type="PROSITE" id="PS50082">
    <property type="entry name" value="WD_REPEATS_2"/>
    <property type="match status" value="1"/>
</dbReference>
<dbReference type="GO" id="GO:0042765">
    <property type="term" value="C:GPI-anchor transamidase complex"/>
    <property type="evidence" value="ECO:0007669"/>
    <property type="project" value="InterPro"/>
</dbReference>
<evidence type="ECO:0008006" key="6">
    <source>
        <dbReference type="Google" id="ProtNLM"/>
    </source>
</evidence>
<feature type="transmembrane region" description="Helical" evidence="3">
    <location>
        <begin position="355"/>
        <end position="378"/>
    </location>
</feature>
<protein>
    <recommendedName>
        <fullName evidence="6">WD repeat-containing protein 65</fullName>
    </recommendedName>
</protein>
<feature type="transmembrane region" description="Helical" evidence="3">
    <location>
        <begin position="519"/>
        <end position="536"/>
    </location>
</feature>
<dbReference type="InterPro" id="IPR015943">
    <property type="entry name" value="WD40/YVTN_repeat-like_dom_sf"/>
</dbReference>
<organism evidence="4 5">
    <name type="scientific">Cloeon dipterum</name>
    <dbReference type="NCBI Taxonomy" id="197152"/>
    <lineage>
        <taxon>Eukaryota</taxon>
        <taxon>Metazoa</taxon>
        <taxon>Ecdysozoa</taxon>
        <taxon>Arthropoda</taxon>
        <taxon>Hexapoda</taxon>
        <taxon>Insecta</taxon>
        <taxon>Pterygota</taxon>
        <taxon>Palaeoptera</taxon>
        <taxon>Ephemeroptera</taxon>
        <taxon>Pisciforma</taxon>
        <taxon>Baetidae</taxon>
        <taxon>Cloeon</taxon>
    </lineage>
</organism>
<feature type="coiled-coil region" evidence="2">
    <location>
        <begin position="1417"/>
        <end position="1549"/>
    </location>
</feature>
<dbReference type="Proteomes" id="UP000494165">
    <property type="component" value="Unassembled WGS sequence"/>
</dbReference>
<dbReference type="Pfam" id="PF04114">
    <property type="entry name" value="Gaa1"/>
    <property type="match status" value="1"/>
</dbReference>
<comment type="caution">
    <text evidence="4">The sequence shown here is derived from an EMBL/GenBank/DDBJ whole genome shotgun (WGS) entry which is preliminary data.</text>
</comment>
<evidence type="ECO:0000256" key="1">
    <source>
        <dbReference type="PROSITE-ProRule" id="PRU00221"/>
    </source>
</evidence>
<keyword evidence="3" id="KW-0472">Membrane</keyword>
<evidence type="ECO:0000313" key="5">
    <source>
        <dbReference type="Proteomes" id="UP000494165"/>
    </source>
</evidence>
<dbReference type="InterPro" id="IPR001680">
    <property type="entry name" value="WD40_rpt"/>
</dbReference>
<feature type="coiled-coil region" evidence="2">
    <location>
        <begin position="1302"/>
        <end position="1376"/>
    </location>
</feature>
<feature type="transmembrane region" description="Helical" evidence="3">
    <location>
        <begin position="463"/>
        <end position="484"/>
    </location>
</feature>
<dbReference type="InterPro" id="IPR052993">
    <property type="entry name" value="CFA-57"/>
</dbReference>
<keyword evidence="5" id="KW-1185">Reference proteome</keyword>
<name>A0A8S1BM64_9INSE</name>
<gene>
    <name evidence="4" type="ORF">CLODIP_2_CD08953</name>
</gene>
<dbReference type="InterPro" id="IPR007246">
    <property type="entry name" value="Gaa1"/>
</dbReference>
<keyword evidence="1" id="KW-0853">WD repeat</keyword>
<dbReference type="SMART" id="SM00320">
    <property type="entry name" value="WD40"/>
    <property type="match status" value="7"/>
</dbReference>